<dbReference type="Gene3D" id="2.30.30.40">
    <property type="entry name" value="SH3 Domains"/>
    <property type="match status" value="1"/>
</dbReference>
<protein>
    <recommendedName>
        <fullName evidence="4">SH3 domain-containing protein</fullName>
    </recommendedName>
</protein>
<proteinExistence type="predicted"/>
<dbReference type="InterPro" id="IPR036028">
    <property type="entry name" value="SH3-like_dom_sf"/>
</dbReference>
<evidence type="ECO:0000259" key="4">
    <source>
        <dbReference type="PROSITE" id="PS50002"/>
    </source>
</evidence>
<evidence type="ECO:0000256" key="3">
    <source>
        <dbReference type="SAM" id="MobiDB-lite"/>
    </source>
</evidence>
<keyword evidence="6" id="KW-1185">Reference proteome</keyword>
<dbReference type="Pfam" id="PF07653">
    <property type="entry name" value="SH3_2"/>
    <property type="match status" value="1"/>
</dbReference>
<sequence length="452" mass="50993">MERHGRRRGRTRGLRGVGGLVPGARARRGRPRGQPAAWSGAPPRRRPVEQLAPWRRGGYQQLGTRRLRQWRQPSWRLDPGQERKLLELLGQLGPRQRKTDRLLGVWQRRPLGRGRDGAAHGGLAQLQRGPARGGRAALARSWRLSRPRAGQRSLRVPAGRVGRRRPRVEVLADSVRGNFCIVRRPEPPTYARFSLVVRDGKVWWGSLCKFVLEWQGDVAAWLALPGNRVSFRWLRGKGYHASPRPADQWRKAVMASSWRSWDEAPAYWAAPRAPGQTYSAFSLEEEVAEEDTDEIDKTVDPFELPDKVWHSPPDDEANVNTSLSTSWIIWDEPATASASSPGTHASEAELETAARAIWGQLQSASVSLARPALHGQEPRALQPQGAPHDFGLVVKSFDPTEYGQDYMRLNEGDIVRFIREDDGWYLGERVDKETLSIKLAEGWFPPAFTHFD</sequence>
<reference evidence="5" key="1">
    <citation type="submission" date="2023-10" db="EMBL/GenBank/DDBJ databases">
        <authorList>
            <person name="Chen Y."/>
            <person name="Shah S."/>
            <person name="Dougan E. K."/>
            <person name="Thang M."/>
            <person name="Chan C."/>
        </authorList>
    </citation>
    <scope>NUCLEOTIDE SEQUENCE [LARGE SCALE GENOMIC DNA]</scope>
</reference>
<keyword evidence="1 2" id="KW-0728">SH3 domain</keyword>
<feature type="compositionally biased region" description="Basic residues" evidence="3">
    <location>
        <begin position="1"/>
        <end position="13"/>
    </location>
</feature>
<gene>
    <name evidence="5" type="ORF">PCOR1329_LOCUS2150</name>
</gene>
<dbReference type="SUPFAM" id="SSF50044">
    <property type="entry name" value="SH3-domain"/>
    <property type="match status" value="1"/>
</dbReference>
<dbReference type="PROSITE" id="PS50002">
    <property type="entry name" value="SH3"/>
    <property type="match status" value="1"/>
</dbReference>
<evidence type="ECO:0000256" key="2">
    <source>
        <dbReference type="PROSITE-ProRule" id="PRU00192"/>
    </source>
</evidence>
<feature type="region of interest" description="Disordered" evidence="3">
    <location>
        <begin position="1"/>
        <end position="50"/>
    </location>
</feature>
<dbReference type="EMBL" id="CAUYUJ010000536">
    <property type="protein sequence ID" value="CAK0791183.1"/>
    <property type="molecule type" value="Genomic_DNA"/>
</dbReference>
<comment type="caution">
    <text evidence="5">The sequence shown here is derived from an EMBL/GenBank/DDBJ whole genome shotgun (WGS) entry which is preliminary data.</text>
</comment>
<feature type="domain" description="SH3" evidence="4">
    <location>
        <begin position="386"/>
        <end position="452"/>
    </location>
</feature>
<evidence type="ECO:0000256" key="1">
    <source>
        <dbReference type="ARBA" id="ARBA00022443"/>
    </source>
</evidence>
<name>A0ABN9PID9_9DINO</name>
<dbReference type="InterPro" id="IPR001452">
    <property type="entry name" value="SH3_domain"/>
</dbReference>
<dbReference type="Proteomes" id="UP001189429">
    <property type="component" value="Unassembled WGS sequence"/>
</dbReference>
<evidence type="ECO:0000313" key="6">
    <source>
        <dbReference type="Proteomes" id="UP001189429"/>
    </source>
</evidence>
<organism evidence="5 6">
    <name type="scientific">Prorocentrum cordatum</name>
    <dbReference type="NCBI Taxonomy" id="2364126"/>
    <lineage>
        <taxon>Eukaryota</taxon>
        <taxon>Sar</taxon>
        <taxon>Alveolata</taxon>
        <taxon>Dinophyceae</taxon>
        <taxon>Prorocentrales</taxon>
        <taxon>Prorocentraceae</taxon>
        <taxon>Prorocentrum</taxon>
    </lineage>
</organism>
<evidence type="ECO:0000313" key="5">
    <source>
        <dbReference type="EMBL" id="CAK0791183.1"/>
    </source>
</evidence>
<accession>A0ABN9PID9</accession>